<feature type="compositionally biased region" description="Basic and acidic residues" evidence="11">
    <location>
        <begin position="244"/>
        <end position="258"/>
    </location>
</feature>
<dbReference type="InterPro" id="IPR054481">
    <property type="entry name" value="GWD1_pHisD"/>
</dbReference>
<feature type="region of interest" description="Disordered" evidence="11">
    <location>
        <begin position="1028"/>
        <end position="1055"/>
    </location>
</feature>
<dbReference type="Gene3D" id="3.30.470.20">
    <property type="entry name" value="ATP-grasp fold, B domain"/>
    <property type="match status" value="1"/>
</dbReference>
<feature type="compositionally biased region" description="Low complexity" evidence="11">
    <location>
        <begin position="213"/>
        <end position="226"/>
    </location>
</feature>
<evidence type="ECO:0000313" key="14">
    <source>
        <dbReference type="Proteomes" id="UP001054857"/>
    </source>
</evidence>
<dbReference type="GO" id="GO:2001070">
    <property type="term" value="F:starch binding"/>
    <property type="evidence" value="ECO:0007669"/>
    <property type="project" value="InterPro"/>
</dbReference>
<sequence>MRALQTRGPQTLHTRRYEATQRQASKVKPTWSRLETVAVKAASISVPVAISVKYKVEFGESLRLVGNQSFLGNWDPRKGADMSWTEGNIWKADARVPVGTEVNFKVVRVKPDGGEAVWEDGDNRSFKILGPDYGLNITCHWSRGGDMKVDAYRLGAAAEGAAGKGGQHQQLTAGVAGAANGRGNGVSSAAAAAAVPALATSLASADGDGNGRSPSSSFSFSPSSPSLDDASLPNRPAWVGPDPEFLRSRRPAEAERGRGAGAVWRTEGLSGVELELVRGDAEAPSWLKKLSLQKRLLVDAPPACRPRLPELAAVYVYATWVGNGALPCAEAGSHYRPNHHANLALQMFRSLEWVIGDAASAASSSRRNPAAEALLLAARRLHARLPSFSGQFRQSVPLTRIRDIAHRNDIPHDLKQEIKHTLQNKLHRSAGPEDLVATEAMLARLTSAPPGTYPPAFIAEFETFTRELREFFNAEGLVDLLTATLESGSLDEQHAGAVRQLLGAKQRVDGGGAGGKGAGLDDLMNLMTAVTQARSYFAAGLVAGLRNDVTEEVLALRQRWRLADIRLEEFAFVVLSRIAGLLEEQGAASKLPRAPNHQWSAPLAALTCGLRHMGLSLYDTRELMCLENELQRWHGLCPLVETRDAALRARATLDRVLRVAGQYGDAVAGVYGSPARQLGAALGLPEHMGAVFAESEVRSSVAFQVSRLAALLVRALRAAAGQEAWDVLVPGDMTGTLQEVPQLDAAALAGGGGAPSSNGSSNGSSTSQQDEEGEGVVLVVRRAEGDEELGPLGRRLRGVVLLQELPHLSHLGVRARQEGVPFVTCDDEETASRVLRPLLGRSVTVSAGADGSVSVRQAAAVGKDGTTGGRAAAAKPPLQPPPSAAAAAEGGRGDGGDEASVTAVSASFLGGRWGEVVVPLDVAAEAAGRCGAKAAKCGSLAALAGQSGGLFAAPAGAVLPYGAMEAAVAAAGRQREYEELLGRLEEGGVVGAELEAACGEMRALIGGLEVPAGLVREALSTLKRLASSSSSSSSSSTPAAAAASSPQAPLQQQQQPPLLLAVRSSANVEDLAGMAAAGLYDSVVGVPAEDEAGVAAAVAEVWASLYTRRAVLSRRSAGVRQSSARMAVLLQQLVAPDLSFVLHTARPRDGSAEVLLAEVAAGQGETLAAGTRGSPWRFEVVKSSGQVTTLAFANFSTALVLPGKGKSSALFAAYASGASTASASASTASMDGNNGPGTTNGQRKPLGALVERDVDYSTQRMSVDNDWRLTVVRQMAAVGSYIEGAMGGVAQDIEGGVVLGPDGSVSMHVFQTRPQ</sequence>
<accession>A0AAD3DZA1</accession>
<keyword evidence="4" id="KW-0808">Transferase</keyword>
<dbReference type="Gene3D" id="2.60.40.10">
    <property type="entry name" value="Immunoglobulins"/>
    <property type="match status" value="1"/>
</dbReference>
<dbReference type="Pfam" id="PF01326">
    <property type="entry name" value="PPDK_N"/>
    <property type="match status" value="1"/>
</dbReference>
<keyword evidence="10" id="KW-0119">Carbohydrate metabolism</keyword>
<dbReference type="Proteomes" id="UP001054857">
    <property type="component" value="Unassembled WGS sequence"/>
</dbReference>
<feature type="compositionally biased region" description="Low complexity" evidence="11">
    <location>
        <begin position="755"/>
        <end position="765"/>
    </location>
</feature>
<evidence type="ECO:0000313" key="13">
    <source>
        <dbReference type="EMBL" id="GFR50578.1"/>
    </source>
</evidence>
<evidence type="ECO:0000256" key="8">
    <source>
        <dbReference type="ARBA" id="ARBA00022840"/>
    </source>
</evidence>
<comment type="cofactor">
    <cofactor evidence="1">
        <name>Mg(2+)</name>
        <dbReference type="ChEBI" id="CHEBI:18420"/>
    </cofactor>
</comment>
<dbReference type="Gene3D" id="3.30.1490.20">
    <property type="entry name" value="ATP-grasp fold, A domain"/>
    <property type="match status" value="1"/>
</dbReference>
<dbReference type="PROSITE" id="PS51166">
    <property type="entry name" value="CBM20"/>
    <property type="match status" value="1"/>
</dbReference>
<feature type="region of interest" description="Disordered" evidence="11">
    <location>
        <begin position="860"/>
        <end position="899"/>
    </location>
</feature>
<evidence type="ECO:0000256" key="10">
    <source>
        <dbReference type="ARBA" id="ARBA00023277"/>
    </source>
</evidence>
<dbReference type="PANTHER" id="PTHR47453:SF1">
    <property type="entry name" value="PHOSPHOGLUCAN, WATER DIKINASE, CHLOROPLASTIC"/>
    <property type="match status" value="1"/>
</dbReference>
<dbReference type="GO" id="GO:0016301">
    <property type="term" value="F:kinase activity"/>
    <property type="evidence" value="ECO:0007669"/>
    <property type="project" value="UniProtKB-KW"/>
</dbReference>
<dbReference type="Pfam" id="PF22973">
    <property type="entry name" value="GWD1_pHisD"/>
    <property type="match status" value="1"/>
</dbReference>
<evidence type="ECO:0000259" key="12">
    <source>
        <dbReference type="PROSITE" id="PS51166"/>
    </source>
</evidence>
<dbReference type="SUPFAM" id="SSF49452">
    <property type="entry name" value="Starch-binding domain-like"/>
    <property type="match status" value="1"/>
</dbReference>
<dbReference type="PANTHER" id="PTHR47453">
    <property type="entry name" value="PHOSPHOGLUCAN, WATER DIKINASE, CHLOROPLASTIC"/>
    <property type="match status" value="1"/>
</dbReference>
<dbReference type="GO" id="GO:0046872">
    <property type="term" value="F:metal ion binding"/>
    <property type="evidence" value="ECO:0007669"/>
    <property type="project" value="UniProtKB-KW"/>
</dbReference>
<evidence type="ECO:0000256" key="7">
    <source>
        <dbReference type="ARBA" id="ARBA00022777"/>
    </source>
</evidence>
<comment type="similarity">
    <text evidence="2">Belongs to the PEP-utilizing enzyme family.</text>
</comment>
<proteinExistence type="inferred from homology"/>
<feature type="region of interest" description="Disordered" evidence="11">
    <location>
        <begin position="203"/>
        <end position="259"/>
    </location>
</feature>
<keyword evidence="5" id="KW-0479">Metal-binding</keyword>
<evidence type="ECO:0000256" key="6">
    <source>
        <dbReference type="ARBA" id="ARBA00022741"/>
    </source>
</evidence>
<evidence type="ECO:0000256" key="5">
    <source>
        <dbReference type="ARBA" id="ARBA00022723"/>
    </source>
</evidence>
<dbReference type="CDD" id="cd05467">
    <property type="entry name" value="CBM20"/>
    <property type="match status" value="1"/>
</dbReference>
<dbReference type="Pfam" id="PF00686">
    <property type="entry name" value="CBM_20"/>
    <property type="match status" value="1"/>
</dbReference>
<dbReference type="SUPFAM" id="SSF56059">
    <property type="entry name" value="Glutathione synthetase ATP-binding domain-like"/>
    <property type="match status" value="1"/>
</dbReference>
<dbReference type="InterPro" id="IPR002192">
    <property type="entry name" value="PPDK_AMP/ATP-bd"/>
</dbReference>
<dbReference type="InterPro" id="IPR002044">
    <property type="entry name" value="CBM20"/>
</dbReference>
<dbReference type="InterPro" id="IPR013815">
    <property type="entry name" value="ATP_grasp_subdomain_1"/>
</dbReference>
<evidence type="ECO:0000256" key="1">
    <source>
        <dbReference type="ARBA" id="ARBA00001946"/>
    </source>
</evidence>
<dbReference type="SMART" id="SM01065">
    <property type="entry name" value="CBM_2"/>
    <property type="match status" value="1"/>
</dbReference>
<gene>
    <name evidence="13" type="ORF">Agub_g12852</name>
</gene>
<keyword evidence="9" id="KW-0460">Magnesium</keyword>
<evidence type="ECO:0000256" key="11">
    <source>
        <dbReference type="SAM" id="MobiDB-lite"/>
    </source>
</evidence>
<reference evidence="13 14" key="1">
    <citation type="journal article" date="2021" name="Sci. Rep.">
        <title>Genome sequencing of the multicellular alga Astrephomene provides insights into convergent evolution of germ-soma differentiation.</title>
        <authorList>
            <person name="Yamashita S."/>
            <person name="Yamamoto K."/>
            <person name="Matsuzaki R."/>
            <person name="Suzuki S."/>
            <person name="Yamaguchi H."/>
            <person name="Hirooka S."/>
            <person name="Minakuchi Y."/>
            <person name="Miyagishima S."/>
            <person name="Kawachi M."/>
            <person name="Toyoda A."/>
            <person name="Nozaki H."/>
        </authorList>
    </citation>
    <scope>NUCLEOTIDE SEQUENCE [LARGE SCALE GENOMIC DNA]</scope>
    <source>
        <strain evidence="13 14">NIES-4017</strain>
    </source>
</reference>
<dbReference type="EMBL" id="BMAR01000038">
    <property type="protein sequence ID" value="GFR50578.1"/>
    <property type="molecule type" value="Genomic_DNA"/>
</dbReference>
<dbReference type="InterPro" id="IPR013784">
    <property type="entry name" value="Carb-bd-like_fold"/>
</dbReference>
<comment type="caution">
    <text evidence="13">The sequence shown here is derived from an EMBL/GenBank/DDBJ whole genome shotgun (WGS) entry which is preliminary data.</text>
</comment>
<dbReference type="InterPro" id="IPR013783">
    <property type="entry name" value="Ig-like_fold"/>
</dbReference>
<evidence type="ECO:0000256" key="2">
    <source>
        <dbReference type="ARBA" id="ARBA00007837"/>
    </source>
</evidence>
<feature type="domain" description="CBM20" evidence="12">
    <location>
        <begin position="40"/>
        <end position="143"/>
    </location>
</feature>
<keyword evidence="7" id="KW-0418">Kinase</keyword>
<evidence type="ECO:0000256" key="4">
    <source>
        <dbReference type="ARBA" id="ARBA00022679"/>
    </source>
</evidence>
<keyword evidence="14" id="KW-1185">Reference proteome</keyword>
<protein>
    <recommendedName>
        <fullName evidence="12">CBM20 domain-containing protein</fullName>
    </recommendedName>
</protein>
<dbReference type="GO" id="GO:0005524">
    <property type="term" value="F:ATP binding"/>
    <property type="evidence" value="ECO:0007669"/>
    <property type="project" value="UniProtKB-KW"/>
</dbReference>
<feature type="region of interest" description="Disordered" evidence="11">
    <location>
        <begin position="747"/>
        <end position="774"/>
    </location>
</feature>
<comment type="subunit">
    <text evidence="3">Homodimer.</text>
</comment>
<keyword evidence="6" id="KW-0547">Nucleotide-binding</keyword>
<evidence type="ECO:0000256" key="9">
    <source>
        <dbReference type="ARBA" id="ARBA00022842"/>
    </source>
</evidence>
<keyword evidence="8" id="KW-0067">ATP-binding</keyword>
<name>A0AAD3DZA1_9CHLO</name>
<evidence type="ECO:0000256" key="3">
    <source>
        <dbReference type="ARBA" id="ARBA00011738"/>
    </source>
</evidence>
<feature type="region of interest" description="Disordered" evidence="11">
    <location>
        <begin position="1224"/>
        <end position="1245"/>
    </location>
</feature>
<feature type="compositionally biased region" description="Polar residues" evidence="11">
    <location>
        <begin position="1230"/>
        <end position="1242"/>
    </location>
</feature>
<organism evidence="13 14">
    <name type="scientific">Astrephomene gubernaculifera</name>
    <dbReference type="NCBI Taxonomy" id="47775"/>
    <lineage>
        <taxon>Eukaryota</taxon>
        <taxon>Viridiplantae</taxon>
        <taxon>Chlorophyta</taxon>
        <taxon>core chlorophytes</taxon>
        <taxon>Chlorophyceae</taxon>
        <taxon>CS clade</taxon>
        <taxon>Chlamydomonadales</taxon>
        <taxon>Astrephomenaceae</taxon>
        <taxon>Astrephomene</taxon>
    </lineage>
</organism>